<evidence type="ECO:0000313" key="1">
    <source>
        <dbReference type="EMBL" id="KIM65518.1"/>
    </source>
</evidence>
<dbReference type="Proteomes" id="UP000053989">
    <property type="component" value="Unassembled WGS sequence"/>
</dbReference>
<reference evidence="1 2" key="1">
    <citation type="submission" date="2014-04" db="EMBL/GenBank/DDBJ databases">
        <authorList>
            <consortium name="DOE Joint Genome Institute"/>
            <person name="Kuo A."/>
            <person name="Kohler A."/>
            <person name="Nagy L.G."/>
            <person name="Floudas D."/>
            <person name="Copeland A."/>
            <person name="Barry K.W."/>
            <person name="Cichocki N."/>
            <person name="Veneault-Fourrey C."/>
            <person name="LaButti K."/>
            <person name="Lindquist E.A."/>
            <person name="Lipzen A."/>
            <person name="Lundell T."/>
            <person name="Morin E."/>
            <person name="Murat C."/>
            <person name="Sun H."/>
            <person name="Tunlid A."/>
            <person name="Henrissat B."/>
            <person name="Grigoriev I.V."/>
            <person name="Hibbett D.S."/>
            <person name="Martin F."/>
            <person name="Nordberg H.P."/>
            <person name="Cantor M.N."/>
            <person name="Hua S.X."/>
        </authorList>
    </citation>
    <scope>NUCLEOTIDE SEQUENCE [LARGE SCALE GENOMIC DNA]</scope>
    <source>
        <strain evidence="1 2">Foug A</strain>
    </source>
</reference>
<evidence type="ECO:0000313" key="2">
    <source>
        <dbReference type="Proteomes" id="UP000053989"/>
    </source>
</evidence>
<reference evidence="2" key="2">
    <citation type="submission" date="2015-01" db="EMBL/GenBank/DDBJ databases">
        <title>Evolutionary Origins and Diversification of the Mycorrhizal Mutualists.</title>
        <authorList>
            <consortium name="DOE Joint Genome Institute"/>
            <consortium name="Mycorrhizal Genomics Consortium"/>
            <person name="Kohler A."/>
            <person name="Kuo A."/>
            <person name="Nagy L.G."/>
            <person name="Floudas D."/>
            <person name="Copeland A."/>
            <person name="Barry K.W."/>
            <person name="Cichocki N."/>
            <person name="Veneault-Fourrey C."/>
            <person name="LaButti K."/>
            <person name="Lindquist E.A."/>
            <person name="Lipzen A."/>
            <person name="Lundell T."/>
            <person name="Morin E."/>
            <person name="Murat C."/>
            <person name="Riley R."/>
            <person name="Ohm R."/>
            <person name="Sun H."/>
            <person name="Tunlid A."/>
            <person name="Henrissat B."/>
            <person name="Grigoriev I.V."/>
            <person name="Hibbett D.S."/>
            <person name="Martin F."/>
        </authorList>
    </citation>
    <scope>NUCLEOTIDE SEQUENCE [LARGE SCALE GENOMIC DNA]</scope>
    <source>
        <strain evidence="2">Foug A</strain>
    </source>
</reference>
<protein>
    <submittedName>
        <fullName evidence="1">Uncharacterized protein</fullName>
    </submittedName>
</protein>
<dbReference type="AlphaFoldDB" id="A0A0C2ZVK5"/>
<gene>
    <name evidence="1" type="ORF">SCLCIDRAFT_472232</name>
</gene>
<sequence length="85" mass="9598">MESNLPHWIVPPGVLRLAKFDEVTSSTRNEVPRDCLLPFLAQKMNLLLQEGAFVEIEELSNMMLHMSTSQDVSVLLDIALMAPQF</sequence>
<dbReference type="InParanoid" id="A0A0C2ZVK5"/>
<dbReference type="HOGENOM" id="CLU_2513958_0_0_1"/>
<proteinExistence type="predicted"/>
<dbReference type="EMBL" id="KN822022">
    <property type="protein sequence ID" value="KIM65518.1"/>
    <property type="molecule type" value="Genomic_DNA"/>
</dbReference>
<keyword evidence="2" id="KW-1185">Reference proteome</keyword>
<name>A0A0C2ZVK5_9AGAM</name>
<organism evidence="1 2">
    <name type="scientific">Scleroderma citrinum Foug A</name>
    <dbReference type="NCBI Taxonomy" id="1036808"/>
    <lineage>
        <taxon>Eukaryota</taxon>
        <taxon>Fungi</taxon>
        <taxon>Dikarya</taxon>
        <taxon>Basidiomycota</taxon>
        <taxon>Agaricomycotina</taxon>
        <taxon>Agaricomycetes</taxon>
        <taxon>Agaricomycetidae</taxon>
        <taxon>Boletales</taxon>
        <taxon>Sclerodermatineae</taxon>
        <taxon>Sclerodermataceae</taxon>
        <taxon>Scleroderma</taxon>
    </lineage>
</organism>
<accession>A0A0C2ZVK5</accession>